<reference evidence="1 2" key="1">
    <citation type="submission" date="2020-06" db="EMBL/GenBank/DDBJ databases">
        <authorList>
            <person name="Fast K.M."/>
            <person name="Johnson K."/>
            <person name="Mayfield K.N."/>
            <person name="Stephens L.A."/>
            <person name="Reid T.H."/>
            <person name="Ryan E.D."/>
            <person name="Keener T.W."/>
            <person name="Sandel M.W."/>
            <person name="Garlena R.A."/>
            <person name="Russell D.A."/>
            <person name="Pope W.H."/>
            <person name="Jacobs-Sera D."/>
            <person name="Hatfull G.F."/>
        </authorList>
    </citation>
    <scope>NUCLEOTIDE SEQUENCE [LARGE SCALE GENOMIC DNA]</scope>
</reference>
<name>A0A6N0A3V1_9CAUD</name>
<dbReference type="Proteomes" id="UP000509248">
    <property type="component" value="Segment"/>
</dbReference>
<dbReference type="GeneID" id="64871626"/>
<keyword evidence="2" id="KW-1185">Reference proteome</keyword>
<proteinExistence type="predicted"/>
<accession>A0A6N0A3V1</accession>
<evidence type="ECO:0000313" key="1">
    <source>
        <dbReference type="EMBL" id="QKO02435.1"/>
    </source>
</evidence>
<organism evidence="1 2">
    <name type="scientific">Mycobacterium phage DroogsArmy</name>
    <dbReference type="NCBI Taxonomy" id="2744011"/>
    <lineage>
        <taxon>Viruses</taxon>
        <taxon>Duplodnaviria</taxon>
        <taxon>Heunggongvirae</taxon>
        <taxon>Uroviricota</taxon>
        <taxon>Caudoviricetes</taxon>
        <taxon>Timshelvirus</taxon>
        <taxon>Timshelvirus droogsarmy</taxon>
    </lineage>
</organism>
<gene>
    <name evidence="1" type="primary">39</name>
    <name evidence="1" type="ORF">SEA_DROOGSARMY_39</name>
</gene>
<evidence type="ECO:0000313" key="2">
    <source>
        <dbReference type="Proteomes" id="UP000509248"/>
    </source>
</evidence>
<dbReference type="KEGG" id="vg:64871626"/>
<sequence length="87" mass="9543">MRWGGEGDSPSIAPLRTPQTVVELTIELPYIPDVTGQTGSKVNLKQVATSIEEMSLVERTWAIKHMLDNVNRQVLEELQKKGVIGGG</sequence>
<dbReference type="RefSeq" id="YP_010061993.1">
    <property type="nucleotide sequence ID" value="NC_054789.1"/>
</dbReference>
<dbReference type="EMBL" id="MT553337">
    <property type="protein sequence ID" value="QKO02435.1"/>
    <property type="molecule type" value="Genomic_DNA"/>
</dbReference>
<protein>
    <submittedName>
        <fullName evidence="1">Uncharacterized protein</fullName>
    </submittedName>
</protein>